<protein>
    <submittedName>
        <fullName evidence="2">Dot/Icm secretion system substrate</fullName>
    </submittedName>
</protein>
<gene>
    <name evidence="2" type="ORF">Ljor_1072</name>
</gene>
<accession>A0A0W0V9F4</accession>
<evidence type="ECO:0000256" key="1">
    <source>
        <dbReference type="SAM" id="MobiDB-lite"/>
    </source>
</evidence>
<evidence type="ECO:0000313" key="2">
    <source>
        <dbReference type="EMBL" id="KTD16766.1"/>
    </source>
</evidence>
<comment type="caution">
    <text evidence="2">The sequence shown here is derived from an EMBL/GenBank/DDBJ whole genome shotgun (WGS) entry which is preliminary data.</text>
</comment>
<dbReference type="RefSeq" id="WP_058470598.1">
    <property type="nucleotide sequence ID" value="NZ_CAAAIC010000002.1"/>
</dbReference>
<reference evidence="2 3" key="1">
    <citation type="submission" date="2015-11" db="EMBL/GenBank/DDBJ databases">
        <title>Genomic analysis of 38 Legionella species identifies large and diverse effector repertoires.</title>
        <authorList>
            <person name="Burstein D."/>
            <person name="Amaro F."/>
            <person name="Zusman T."/>
            <person name="Lifshitz Z."/>
            <person name="Cohen O."/>
            <person name="Gilbert J.A."/>
            <person name="Pupko T."/>
            <person name="Shuman H.A."/>
            <person name="Segal G."/>
        </authorList>
    </citation>
    <scope>NUCLEOTIDE SEQUENCE [LARGE SCALE GENOMIC DNA]</scope>
    <source>
        <strain evidence="2 3">BL-540</strain>
    </source>
</reference>
<dbReference type="EMBL" id="LNYJ01000011">
    <property type="protein sequence ID" value="KTD16766.1"/>
    <property type="molecule type" value="Genomic_DNA"/>
</dbReference>
<dbReference type="OrthoDB" id="5649123at2"/>
<dbReference type="AlphaFoldDB" id="A0A0W0V9F4"/>
<proteinExistence type="predicted"/>
<dbReference type="STRING" id="456.Ljor_1072"/>
<dbReference type="PATRIC" id="fig|456.5.peg.1141"/>
<sequence>METNEHKRAGDQIRIETMGNPYLFGSKHLLPQKDDVLKLKMMQNVDGIPVPLDLTLSAGSVVALAGDYYTSPGWGLELSIPSGEHGRGHKKVLNEPVSDKERSAFLKAYADLASPTVSEQDVEEIYRIEKTTYIPFFKSLNGLFQQLVYSFKVKGYSEKLNNNEAHFSPWSARAYVVGHQNALDMAELAFNFHKLAASEVISPAAFETLQSILLRIKEDPVKYKFTGKESDQEVCTELGQRYHAMAVAQSLFANHFYSDHYAGGHLSRIGVLRKTMPERFGMWGSILINNMHNEDNTRSVTVTNPHQPSMKDWKRHQTLIMPKTVDEAFGDGTYFLKGNDSNGDMLVNGMTNSLGDIARLLKTGEKPKRANFGGFCFLPEVDYQTTQNQPLLLIGDDGEIYFRSNIKISKLLSPSEYHTTLANPRNNGYERLTGWQAVLLVIKLRLLGFIYSPVVEQKPVDEMAVNSAEQEPQSLNSTPSDSPTPSAIENDEPIGAWRRPTESRIEACSATLYHQQSPREERHQSSQTVLLKTPS</sequence>
<name>A0A0W0V9F4_9GAMM</name>
<dbReference type="Proteomes" id="UP000055035">
    <property type="component" value="Unassembled WGS sequence"/>
</dbReference>
<feature type="compositionally biased region" description="Polar residues" evidence="1">
    <location>
        <begin position="467"/>
        <end position="487"/>
    </location>
</feature>
<keyword evidence="3" id="KW-1185">Reference proteome</keyword>
<evidence type="ECO:0000313" key="3">
    <source>
        <dbReference type="Proteomes" id="UP000055035"/>
    </source>
</evidence>
<feature type="compositionally biased region" description="Polar residues" evidence="1">
    <location>
        <begin position="525"/>
        <end position="535"/>
    </location>
</feature>
<feature type="region of interest" description="Disordered" evidence="1">
    <location>
        <begin position="464"/>
        <end position="535"/>
    </location>
</feature>
<organism evidence="2 3">
    <name type="scientific">Legionella jordanis</name>
    <dbReference type="NCBI Taxonomy" id="456"/>
    <lineage>
        <taxon>Bacteria</taxon>
        <taxon>Pseudomonadati</taxon>
        <taxon>Pseudomonadota</taxon>
        <taxon>Gammaproteobacteria</taxon>
        <taxon>Legionellales</taxon>
        <taxon>Legionellaceae</taxon>
        <taxon>Legionella</taxon>
    </lineage>
</organism>